<dbReference type="SUPFAM" id="SSF48179">
    <property type="entry name" value="6-phosphogluconate dehydrogenase C-terminal domain-like"/>
    <property type="match status" value="1"/>
</dbReference>
<comment type="caution">
    <text evidence="8">Lacks conserved residue(s) required for the propagation of feature annotation.</text>
</comment>
<dbReference type="HAMAP" id="MF_00394">
    <property type="entry name" value="NAD_Glyc3P_dehydrog"/>
    <property type="match status" value="1"/>
</dbReference>
<keyword evidence="8" id="KW-0521">NADP</keyword>
<feature type="binding site" evidence="8">
    <location>
        <position position="39"/>
    </location>
    <ligand>
        <name>NADPH</name>
        <dbReference type="ChEBI" id="CHEBI:57783"/>
    </ligand>
</feature>
<comment type="subcellular location">
    <subcellularLocation>
        <location evidence="8">Cytoplasm</location>
    </subcellularLocation>
</comment>
<keyword evidence="8" id="KW-0963">Cytoplasm</keyword>
<keyword evidence="2 8" id="KW-0444">Lipid biosynthesis</keyword>
<evidence type="ECO:0000256" key="3">
    <source>
        <dbReference type="ARBA" id="ARBA00023002"/>
    </source>
</evidence>
<evidence type="ECO:0000259" key="12">
    <source>
        <dbReference type="Pfam" id="PF07479"/>
    </source>
</evidence>
<evidence type="ECO:0000256" key="6">
    <source>
        <dbReference type="ARBA" id="ARBA00023209"/>
    </source>
</evidence>
<dbReference type="PANTHER" id="PTHR11728">
    <property type="entry name" value="GLYCEROL-3-PHOSPHATE DEHYDROGENASE"/>
    <property type="match status" value="1"/>
</dbReference>
<dbReference type="InterPro" id="IPR011128">
    <property type="entry name" value="G3P_DH_NAD-dep_N"/>
</dbReference>
<dbReference type="EMBL" id="JAUQUB010000001">
    <property type="protein sequence ID" value="MDO7882565.1"/>
    <property type="molecule type" value="Genomic_DNA"/>
</dbReference>
<comment type="catalytic activity">
    <reaction evidence="8">
        <text>sn-glycerol 3-phosphate + NAD(+) = dihydroxyacetone phosphate + NADH + H(+)</text>
        <dbReference type="Rhea" id="RHEA:11092"/>
        <dbReference type="ChEBI" id="CHEBI:15378"/>
        <dbReference type="ChEBI" id="CHEBI:57540"/>
        <dbReference type="ChEBI" id="CHEBI:57597"/>
        <dbReference type="ChEBI" id="CHEBI:57642"/>
        <dbReference type="ChEBI" id="CHEBI:57945"/>
        <dbReference type="EC" id="1.1.1.94"/>
    </reaction>
</comment>
<feature type="binding site" evidence="8">
    <location>
        <position position="56"/>
    </location>
    <ligand>
        <name>NADPH</name>
        <dbReference type="ChEBI" id="CHEBI:57783"/>
    </ligand>
</feature>
<dbReference type="PRINTS" id="PR00077">
    <property type="entry name" value="GPDHDRGNASE"/>
</dbReference>
<dbReference type="PANTHER" id="PTHR11728:SF1">
    <property type="entry name" value="GLYCEROL-3-PHOSPHATE DEHYDROGENASE [NAD(+)] 2, CHLOROPLASTIC"/>
    <property type="match status" value="1"/>
</dbReference>
<dbReference type="Gene3D" id="1.10.1040.10">
    <property type="entry name" value="N-(1-d-carboxylethyl)-l-norvaline Dehydrogenase, domain 2"/>
    <property type="match status" value="1"/>
</dbReference>
<feature type="binding site" evidence="8">
    <location>
        <position position="19"/>
    </location>
    <ligand>
        <name>NADPH</name>
        <dbReference type="ChEBI" id="CHEBI:57783"/>
    </ligand>
</feature>
<feature type="binding site" evidence="8">
    <location>
        <position position="143"/>
    </location>
    <ligand>
        <name>sn-glycerol 3-phosphate</name>
        <dbReference type="ChEBI" id="CHEBI:57597"/>
    </ligand>
</feature>
<feature type="binding site" evidence="8">
    <location>
        <position position="113"/>
    </location>
    <ligand>
        <name>NADPH</name>
        <dbReference type="ChEBI" id="CHEBI:57783"/>
    </ligand>
</feature>
<dbReference type="GO" id="GO:0047952">
    <property type="term" value="F:glycerol-3-phosphate dehydrogenase [NAD(P)+] activity"/>
    <property type="evidence" value="ECO:0007669"/>
    <property type="project" value="UniProtKB-EC"/>
</dbReference>
<feature type="binding site" evidence="8">
    <location>
        <position position="251"/>
    </location>
    <ligand>
        <name>sn-glycerol 3-phosphate</name>
        <dbReference type="ChEBI" id="CHEBI:57597"/>
    </ligand>
</feature>
<evidence type="ECO:0000256" key="4">
    <source>
        <dbReference type="ARBA" id="ARBA00023027"/>
    </source>
</evidence>
<keyword evidence="14" id="KW-1185">Reference proteome</keyword>
<feature type="binding site" evidence="8">
    <location>
        <position position="262"/>
    </location>
    <ligand>
        <name>sn-glycerol 3-phosphate</name>
        <dbReference type="ChEBI" id="CHEBI:57597"/>
    </ligand>
</feature>
<evidence type="ECO:0000259" key="11">
    <source>
        <dbReference type="Pfam" id="PF01210"/>
    </source>
</evidence>
<feature type="active site" description="Proton acceptor" evidence="8">
    <location>
        <position position="198"/>
    </location>
</feature>
<evidence type="ECO:0000256" key="1">
    <source>
        <dbReference type="ARBA" id="ARBA00011009"/>
    </source>
</evidence>
<comment type="caution">
    <text evidence="13">The sequence shown here is derived from an EMBL/GenBank/DDBJ whole genome shotgun (WGS) entry which is preliminary data.</text>
</comment>
<feature type="binding site" evidence="8">
    <location>
        <position position="40"/>
    </location>
    <ligand>
        <name>NADPH</name>
        <dbReference type="ChEBI" id="CHEBI:57783"/>
    </ligand>
</feature>
<feature type="domain" description="Glycerol-3-phosphate dehydrogenase NAD-dependent N-terminal" evidence="11">
    <location>
        <begin position="11"/>
        <end position="166"/>
    </location>
</feature>
<dbReference type="SUPFAM" id="SSF51735">
    <property type="entry name" value="NAD(P)-binding Rossmann-fold domains"/>
    <property type="match status" value="1"/>
</dbReference>
<dbReference type="InterPro" id="IPR013328">
    <property type="entry name" value="6PGD_dom2"/>
</dbReference>
<reference evidence="13 14" key="1">
    <citation type="submission" date="2023-07" db="EMBL/GenBank/DDBJ databases">
        <title>Protaetiibacter sp. nov WY-16 isolated from soil.</title>
        <authorList>
            <person name="Liu B."/>
            <person name="Wan Y."/>
        </authorList>
    </citation>
    <scope>NUCLEOTIDE SEQUENCE [LARGE SCALE GENOMIC DNA]</scope>
    <source>
        <strain evidence="13 14">WY-16</strain>
    </source>
</reference>
<name>A0ABT9BT28_9MICO</name>
<evidence type="ECO:0000313" key="13">
    <source>
        <dbReference type="EMBL" id="MDO7882565.1"/>
    </source>
</evidence>
<sequence length="339" mass="35681">MAQSTDSPRRVAVLGSGSWGTTFAKILADGGSSVAMWARRPELAREISQSNRNSDYLPGINLPRNIWASARLPEVLEGAEQVYLSVPSQSLRENLRIVREIIPEDALVVSLMKGVEKGTGARMSEVIRQELGLGGERVAVASGPNLALEIAKEQPTAAVVSSESIDTATAVAMTATNPYFRSFVNTDVIGTEFGGVLKNLIAVAIGIVDGVGYGENTKASIITRGLAEMTDFAVAYGARPETLSGLAGLGDLIATCESSLSRNNTAGRLLGQGYSYSEVIKQMNQTAEGLSSVAPVLELALAKGVQMPIVSQVAEVLAGTLNPRDIAPHLTTDELPQGE</sequence>
<dbReference type="Pfam" id="PF01210">
    <property type="entry name" value="NAD_Gly3P_dh_N"/>
    <property type="match status" value="1"/>
</dbReference>
<keyword evidence="7 8" id="KW-1208">Phospholipid metabolism</keyword>
<dbReference type="EC" id="1.1.1.94" evidence="8"/>
<protein>
    <recommendedName>
        <fullName evidence="8">Glycerol-3-phosphate dehydrogenase [NAD(P)+]</fullName>
        <ecNumber evidence="8">1.1.1.94</ecNumber>
    </recommendedName>
    <alternativeName>
        <fullName evidence="8">NAD(P)(+)-dependent glycerol-3-phosphate dehydrogenase</fullName>
    </alternativeName>
    <alternativeName>
        <fullName evidence="8">NAD(P)H-dependent dihydroxyacetone-phosphate reductase</fullName>
    </alternativeName>
</protein>
<feature type="binding site" evidence="8">
    <location>
        <position position="263"/>
    </location>
    <ligand>
        <name>sn-glycerol 3-phosphate</name>
        <dbReference type="ChEBI" id="CHEBI:57597"/>
    </ligand>
</feature>
<keyword evidence="3 8" id="KW-0560">Oxidoreductase</keyword>
<feature type="binding site" evidence="8">
    <location>
        <position position="261"/>
    </location>
    <ligand>
        <name>sn-glycerol 3-phosphate</name>
        <dbReference type="ChEBI" id="CHEBI:57597"/>
    </ligand>
</feature>
<dbReference type="InterPro" id="IPR036291">
    <property type="entry name" value="NAD(P)-bd_dom_sf"/>
</dbReference>
<keyword evidence="8" id="KW-0547">Nucleotide-binding</keyword>
<keyword evidence="6 8" id="KW-0594">Phospholipid biosynthesis</keyword>
<keyword evidence="4 8" id="KW-0520">NAD</keyword>
<dbReference type="PIRSF" id="PIRSF000114">
    <property type="entry name" value="Glycerol-3-P_dh"/>
    <property type="match status" value="1"/>
</dbReference>
<evidence type="ECO:0000256" key="9">
    <source>
        <dbReference type="RuleBase" id="RU000437"/>
    </source>
</evidence>
<evidence type="ECO:0000313" key="14">
    <source>
        <dbReference type="Proteomes" id="UP001241072"/>
    </source>
</evidence>
<proteinExistence type="inferred from homology"/>
<feature type="binding site" evidence="8">
    <location>
        <position position="198"/>
    </location>
    <ligand>
        <name>sn-glycerol 3-phosphate</name>
        <dbReference type="ChEBI" id="CHEBI:57597"/>
    </ligand>
</feature>
<keyword evidence="5 8" id="KW-0443">Lipid metabolism</keyword>
<dbReference type="Proteomes" id="UP001241072">
    <property type="component" value="Unassembled WGS sequence"/>
</dbReference>
<feature type="binding site" evidence="8">
    <location>
        <position position="147"/>
    </location>
    <ligand>
        <name>NADPH</name>
        <dbReference type="ChEBI" id="CHEBI:57783"/>
    </ligand>
</feature>
<dbReference type="InterPro" id="IPR006109">
    <property type="entry name" value="G3P_DH_NAD-dep_C"/>
</dbReference>
<evidence type="ECO:0000256" key="7">
    <source>
        <dbReference type="ARBA" id="ARBA00023264"/>
    </source>
</evidence>
<evidence type="ECO:0000256" key="5">
    <source>
        <dbReference type="ARBA" id="ARBA00023098"/>
    </source>
</evidence>
<accession>A0ABT9BT28</accession>
<feature type="binding site" evidence="8">
    <location>
        <position position="262"/>
    </location>
    <ligand>
        <name>NADPH</name>
        <dbReference type="ChEBI" id="CHEBI:57783"/>
    </ligand>
</feature>
<feature type="binding site" evidence="8">
    <location>
        <position position="288"/>
    </location>
    <ligand>
        <name>NADPH</name>
        <dbReference type="ChEBI" id="CHEBI:57783"/>
    </ligand>
</feature>
<evidence type="ECO:0000256" key="10">
    <source>
        <dbReference type="RuleBase" id="RU000439"/>
    </source>
</evidence>
<feature type="binding site" evidence="8">
    <location>
        <position position="113"/>
    </location>
    <ligand>
        <name>sn-glycerol 3-phosphate</name>
        <dbReference type="ChEBI" id="CHEBI:57597"/>
    </ligand>
</feature>
<organism evidence="13 14">
    <name type="scientific">Antiquaquibacter soli</name>
    <dbReference type="NCBI Taxonomy" id="3064523"/>
    <lineage>
        <taxon>Bacteria</taxon>
        <taxon>Bacillati</taxon>
        <taxon>Actinomycetota</taxon>
        <taxon>Actinomycetes</taxon>
        <taxon>Micrococcales</taxon>
        <taxon>Microbacteriaceae</taxon>
        <taxon>Antiquaquibacter</taxon>
    </lineage>
</organism>
<comment type="pathway">
    <text evidence="8">Membrane lipid metabolism; glycerophospholipid metabolism.</text>
</comment>
<comment type="catalytic activity">
    <reaction evidence="8 10">
        <text>sn-glycerol 3-phosphate + NADP(+) = dihydroxyacetone phosphate + NADPH + H(+)</text>
        <dbReference type="Rhea" id="RHEA:11096"/>
        <dbReference type="ChEBI" id="CHEBI:15378"/>
        <dbReference type="ChEBI" id="CHEBI:57597"/>
        <dbReference type="ChEBI" id="CHEBI:57642"/>
        <dbReference type="ChEBI" id="CHEBI:57783"/>
        <dbReference type="ChEBI" id="CHEBI:58349"/>
        <dbReference type="EC" id="1.1.1.94"/>
    </reaction>
</comment>
<feature type="domain" description="Glycerol-3-phosphate dehydrogenase NAD-dependent C-terminal" evidence="12">
    <location>
        <begin position="187"/>
        <end position="326"/>
    </location>
</feature>
<dbReference type="NCBIfam" id="NF000940">
    <property type="entry name" value="PRK00094.1-2"/>
    <property type="match status" value="1"/>
</dbReference>
<dbReference type="NCBIfam" id="NF000942">
    <property type="entry name" value="PRK00094.1-4"/>
    <property type="match status" value="1"/>
</dbReference>
<comment type="similarity">
    <text evidence="1 8 9">Belongs to the NAD-dependent glycerol-3-phosphate dehydrogenase family.</text>
</comment>
<dbReference type="Pfam" id="PF07479">
    <property type="entry name" value="NAD_Gly3P_dh_C"/>
    <property type="match status" value="1"/>
</dbReference>
<gene>
    <name evidence="8" type="primary">gpsA</name>
    <name evidence="13" type="ORF">Q5716_10045</name>
</gene>
<evidence type="ECO:0000256" key="8">
    <source>
        <dbReference type="HAMAP-Rule" id="MF_00394"/>
    </source>
</evidence>
<dbReference type="PROSITE" id="PS00957">
    <property type="entry name" value="NAD_G3PDH"/>
    <property type="match status" value="1"/>
</dbReference>
<comment type="function">
    <text evidence="8">Catalyzes the reduction of the glycolytic intermediate dihydroxyacetone phosphate (DHAP) to sn-glycerol 3-phosphate (G3P), the key precursor for phospholipid synthesis.</text>
</comment>
<evidence type="ECO:0000256" key="2">
    <source>
        <dbReference type="ARBA" id="ARBA00022516"/>
    </source>
</evidence>
<feature type="binding site" evidence="8">
    <location>
        <position position="18"/>
    </location>
    <ligand>
        <name>NADPH</name>
        <dbReference type="ChEBI" id="CHEBI:57783"/>
    </ligand>
</feature>
<dbReference type="InterPro" id="IPR008927">
    <property type="entry name" value="6-PGluconate_DH-like_C_sf"/>
</dbReference>
<dbReference type="InterPro" id="IPR006168">
    <property type="entry name" value="G3P_DH_NAD-dep"/>
</dbReference>
<dbReference type="Gene3D" id="3.40.50.720">
    <property type="entry name" value="NAD(P)-binding Rossmann-like Domain"/>
    <property type="match status" value="1"/>
</dbReference>